<proteinExistence type="inferred from homology"/>
<dbReference type="PANTHER" id="PTHR31107">
    <property type="entry name" value="APOPTOGENIC PROTEIN 1, MITOCHONDRIAL"/>
    <property type="match status" value="1"/>
</dbReference>
<evidence type="ECO:0000256" key="6">
    <source>
        <dbReference type="ARBA" id="ARBA00023136"/>
    </source>
</evidence>
<keyword evidence="3" id="KW-0999">Mitochondrion inner membrane</keyword>
<evidence type="ECO:0000256" key="1">
    <source>
        <dbReference type="ARBA" id="ARBA00004443"/>
    </source>
</evidence>
<gene>
    <name evidence="8" type="primary">LOC112054878</name>
</gene>
<comment type="similarity">
    <text evidence="2">Belongs to the COA8 family.</text>
</comment>
<accession>A0A6J1NS90</accession>
<dbReference type="GO" id="GO:0005743">
    <property type="term" value="C:mitochondrial inner membrane"/>
    <property type="evidence" value="ECO:0007669"/>
    <property type="project" value="UniProtKB-SubCell"/>
</dbReference>
<keyword evidence="5" id="KW-0496">Mitochondrion</keyword>
<dbReference type="GO" id="GO:0097193">
    <property type="term" value="P:intrinsic apoptotic signaling pathway"/>
    <property type="evidence" value="ECO:0007669"/>
    <property type="project" value="InterPro"/>
</dbReference>
<reference evidence="8" key="1">
    <citation type="submission" date="2025-08" db="UniProtKB">
        <authorList>
            <consortium name="RefSeq"/>
        </authorList>
    </citation>
    <scope>IDENTIFICATION</scope>
</reference>
<dbReference type="Pfam" id="PF10231">
    <property type="entry name" value="COA8"/>
    <property type="match status" value="1"/>
</dbReference>
<keyword evidence="6" id="KW-0472">Membrane</keyword>
<dbReference type="AlphaFoldDB" id="A0A6J1NS90"/>
<evidence type="ECO:0000256" key="2">
    <source>
        <dbReference type="ARBA" id="ARBA00005453"/>
    </source>
</evidence>
<sequence length="163" mass="19390">MLSSRVTLASRPNLLLISKYASSTPNVKSIQPPNPNKITSDMVGPPDPVSNLRRIIFRKPANETSLERKYRKLRTEVQEWNQIFWTQHNSRFFKEREAYLKSNLPEGKTNLTADEMSVFYKAFLDKNWKAHLDYNREWYRKNITLLILSLQVKFRKLFRIKDK</sequence>
<dbReference type="Proteomes" id="UP001652582">
    <property type="component" value="Chromosome 5"/>
</dbReference>
<dbReference type="RefSeq" id="XP_023950580.2">
    <property type="nucleotide sequence ID" value="XM_024094812.2"/>
</dbReference>
<dbReference type="KEGG" id="bany:112054878"/>
<dbReference type="InterPro" id="IPR018796">
    <property type="entry name" value="COA8"/>
</dbReference>
<evidence type="ECO:0000256" key="3">
    <source>
        <dbReference type="ARBA" id="ARBA00022792"/>
    </source>
</evidence>
<keyword evidence="4" id="KW-0809">Transit peptide</keyword>
<name>A0A6J1NS90_BICAN</name>
<organism evidence="7 8">
    <name type="scientific">Bicyclus anynana</name>
    <name type="common">Squinting bush brown butterfly</name>
    <dbReference type="NCBI Taxonomy" id="110368"/>
    <lineage>
        <taxon>Eukaryota</taxon>
        <taxon>Metazoa</taxon>
        <taxon>Ecdysozoa</taxon>
        <taxon>Arthropoda</taxon>
        <taxon>Hexapoda</taxon>
        <taxon>Insecta</taxon>
        <taxon>Pterygota</taxon>
        <taxon>Neoptera</taxon>
        <taxon>Endopterygota</taxon>
        <taxon>Lepidoptera</taxon>
        <taxon>Glossata</taxon>
        <taxon>Ditrysia</taxon>
        <taxon>Papilionoidea</taxon>
        <taxon>Nymphalidae</taxon>
        <taxon>Satyrinae</taxon>
        <taxon>Satyrini</taxon>
        <taxon>Mycalesina</taxon>
        <taxon>Bicyclus</taxon>
    </lineage>
</organism>
<dbReference type="OrthoDB" id="6246201at2759"/>
<evidence type="ECO:0000313" key="8">
    <source>
        <dbReference type="RefSeq" id="XP_023950580.2"/>
    </source>
</evidence>
<evidence type="ECO:0000313" key="7">
    <source>
        <dbReference type="Proteomes" id="UP001652582"/>
    </source>
</evidence>
<keyword evidence="7" id="KW-1185">Reference proteome</keyword>
<protein>
    <submittedName>
        <fullName evidence="8">COA8 family protein CG14806, mitochondrial</fullName>
    </submittedName>
</protein>
<dbReference type="PANTHER" id="PTHR31107:SF2">
    <property type="entry name" value="CYTOCHROME C OXIDASE ASSEMBLY FACTOR 8"/>
    <property type="match status" value="1"/>
</dbReference>
<dbReference type="GeneID" id="112054878"/>
<evidence type="ECO:0000256" key="4">
    <source>
        <dbReference type="ARBA" id="ARBA00022946"/>
    </source>
</evidence>
<comment type="subcellular location">
    <subcellularLocation>
        <location evidence="1">Mitochondrion inner membrane</location>
        <topology evidence="1">Peripheral membrane protein</topology>
        <orientation evidence="1">Matrix side</orientation>
    </subcellularLocation>
</comment>
<evidence type="ECO:0000256" key="5">
    <source>
        <dbReference type="ARBA" id="ARBA00023128"/>
    </source>
</evidence>